<dbReference type="InterPro" id="IPR050266">
    <property type="entry name" value="AB_hydrolase_sf"/>
</dbReference>
<proteinExistence type="predicted"/>
<dbReference type="EMBL" id="JAMPKM010000002">
    <property type="protein sequence ID" value="MEP0816390.1"/>
    <property type="molecule type" value="Genomic_DNA"/>
</dbReference>
<dbReference type="InterPro" id="IPR029058">
    <property type="entry name" value="AB_hydrolase_fold"/>
</dbReference>
<dbReference type="InterPro" id="IPR000073">
    <property type="entry name" value="AB_hydrolase_1"/>
</dbReference>
<comment type="caution">
    <text evidence="3">The sequence shown here is derived from an EMBL/GenBank/DDBJ whole genome shotgun (WGS) entry which is preliminary data.</text>
</comment>
<evidence type="ECO:0000259" key="2">
    <source>
        <dbReference type="Pfam" id="PF12697"/>
    </source>
</evidence>
<dbReference type="Pfam" id="PF12697">
    <property type="entry name" value="Abhydrolase_6"/>
    <property type="match status" value="1"/>
</dbReference>
<sequence>MPNYSATIAAIAKQAKAREDALPLRHEACRSKFWFHPQPTQRVCLFFHGFTAAPYQFQPIAEAFYKSGYNVLVPLMPGHGVTGNWGPDNPPPLPSDPAIYKQFALQWLQQAQALGKQVIVGGLSGGGTLANWLAFERSQQIYRTLLFAPYLSSSSKVIDLFVQKASSYFQWESKPGSVPVGYSGFLLPNLRVFLNIGQEVLVRSKSLDPVAPMLIISSESDRAVGNDDHRAMFRAVLPRQPKTWYHRFDRVLDIPHTMMTKQEGNEYQNLLITMAKAYTESSLGWKDVEEIGYRMTQGKTFNAVVAELNWQKRVSADMPAMMTMVDKREIVLARNKADVGAD</sequence>
<evidence type="ECO:0000256" key="1">
    <source>
        <dbReference type="ARBA" id="ARBA00022801"/>
    </source>
</evidence>
<keyword evidence="1 3" id="KW-0378">Hydrolase</keyword>
<evidence type="ECO:0000313" key="3">
    <source>
        <dbReference type="EMBL" id="MEP0816390.1"/>
    </source>
</evidence>
<dbReference type="SUPFAM" id="SSF53474">
    <property type="entry name" value="alpha/beta-Hydrolases"/>
    <property type="match status" value="1"/>
</dbReference>
<dbReference type="GO" id="GO:0016787">
    <property type="term" value="F:hydrolase activity"/>
    <property type="evidence" value="ECO:0007669"/>
    <property type="project" value="UniProtKB-KW"/>
</dbReference>
<accession>A0ABV0J3Q9</accession>
<organism evidence="3 4">
    <name type="scientific">Trichocoleus desertorum GB2-A4</name>
    <dbReference type="NCBI Taxonomy" id="2933944"/>
    <lineage>
        <taxon>Bacteria</taxon>
        <taxon>Bacillati</taxon>
        <taxon>Cyanobacteriota</taxon>
        <taxon>Cyanophyceae</taxon>
        <taxon>Leptolyngbyales</taxon>
        <taxon>Trichocoleusaceae</taxon>
        <taxon>Trichocoleus</taxon>
    </lineage>
</organism>
<reference evidence="3 4" key="1">
    <citation type="submission" date="2022-04" db="EMBL/GenBank/DDBJ databases">
        <title>Positive selection, recombination, and allopatry shape intraspecific diversity of widespread and dominant cyanobacteria.</title>
        <authorList>
            <person name="Wei J."/>
            <person name="Shu W."/>
            <person name="Hu C."/>
        </authorList>
    </citation>
    <scope>NUCLEOTIDE SEQUENCE [LARGE SCALE GENOMIC DNA]</scope>
    <source>
        <strain evidence="3 4">GB2-A4</strain>
    </source>
</reference>
<dbReference type="RefSeq" id="WP_190433724.1">
    <property type="nucleotide sequence ID" value="NZ_JAMPKM010000002.1"/>
</dbReference>
<dbReference type="PANTHER" id="PTHR43798">
    <property type="entry name" value="MONOACYLGLYCEROL LIPASE"/>
    <property type="match status" value="1"/>
</dbReference>
<dbReference type="PANTHER" id="PTHR43798:SF31">
    <property type="entry name" value="AB HYDROLASE SUPERFAMILY PROTEIN YCLE"/>
    <property type="match status" value="1"/>
</dbReference>
<evidence type="ECO:0000313" key="4">
    <source>
        <dbReference type="Proteomes" id="UP001464891"/>
    </source>
</evidence>
<dbReference type="Gene3D" id="3.40.50.1820">
    <property type="entry name" value="alpha/beta hydrolase"/>
    <property type="match status" value="1"/>
</dbReference>
<feature type="domain" description="AB hydrolase-1" evidence="2">
    <location>
        <begin position="45"/>
        <end position="182"/>
    </location>
</feature>
<name>A0ABV0J3Q9_9CYAN</name>
<gene>
    <name evidence="3" type="ORF">NC998_04700</name>
</gene>
<protein>
    <submittedName>
        <fullName evidence="3">Alpha/beta fold hydrolase</fullName>
    </submittedName>
</protein>
<keyword evidence="4" id="KW-1185">Reference proteome</keyword>
<dbReference type="Proteomes" id="UP001464891">
    <property type="component" value="Unassembled WGS sequence"/>
</dbReference>